<reference evidence="1 2" key="1">
    <citation type="submission" date="2019-01" db="EMBL/GenBank/DDBJ databases">
        <title>Draft genome sequences of Macrococcus caseolyticus, Macrococcus canis, Macrococcus bohemicus and Macrococcus goetzii.</title>
        <authorList>
            <person name="Mazhar S."/>
            <person name="Altermann E."/>
            <person name="Hill C."/>
            <person name="Mcauliffe O."/>
        </authorList>
    </citation>
    <scope>NUCLEOTIDE SEQUENCE [LARGE SCALE GENOMIC DNA]</scope>
    <source>
        <strain evidence="1 2">DPC7162</strain>
    </source>
</reference>
<dbReference type="PANTHER" id="PTHR40051">
    <property type="entry name" value="IG HYPOTHETICAL 15966"/>
    <property type="match status" value="1"/>
</dbReference>
<dbReference type="PANTHER" id="PTHR40051:SF1">
    <property type="entry name" value="YOLD-LIKE FAMILY PROTEIN"/>
    <property type="match status" value="1"/>
</dbReference>
<proteinExistence type="predicted"/>
<dbReference type="EMBL" id="SDQG01000001">
    <property type="protein sequence ID" value="TDM18147.1"/>
    <property type="molecule type" value="Genomic_DNA"/>
</dbReference>
<sequence>MNCHNLNPTHPQVPSYLIEETDYRNIPFQYLERNIPRGRGMIKWAPFATMPQQYADIKRQIQSQDYVYMPNLSDEQIADINIKLHHYSCMPSSCTILYHENYQLHEIDCVVEKIDEFNQEVLIRTCFDHEKQYLKFKFIVEVR</sequence>
<dbReference type="Pfam" id="PF08863">
    <property type="entry name" value="YolD"/>
    <property type="match status" value="1"/>
</dbReference>
<name>A0A4R6C782_9STAP</name>
<dbReference type="InterPro" id="IPR014962">
    <property type="entry name" value="YolD"/>
</dbReference>
<protein>
    <submittedName>
        <fullName evidence="1">YolD-like family protein</fullName>
    </submittedName>
</protein>
<evidence type="ECO:0000313" key="2">
    <source>
        <dbReference type="Proteomes" id="UP000294865"/>
    </source>
</evidence>
<dbReference type="Proteomes" id="UP000294865">
    <property type="component" value="Unassembled WGS sequence"/>
</dbReference>
<dbReference type="AlphaFoldDB" id="A0A4R6C782"/>
<organism evidence="1 2">
    <name type="scientific">Macrococcoides canis</name>
    <dbReference type="NCBI Taxonomy" id="1855823"/>
    <lineage>
        <taxon>Bacteria</taxon>
        <taxon>Bacillati</taxon>
        <taxon>Bacillota</taxon>
        <taxon>Bacilli</taxon>
        <taxon>Bacillales</taxon>
        <taxon>Staphylococcaceae</taxon>
        <taxon>Macrococcoides</taxon>
    </lineage>
</organism>
<evidence type="ECO:0000313" key="1">
    <source>
        <dbReference type="EMBL" id="TDM18147.1"/>
    </source>
</evidence>
<comment type="caution">
    <text evidence="1">The sequence shown here is derived from an EMBL/GenBank/DDBJ whole genome shotgun (WGS) entry which is preliminary data.</text>
</comment>
<gene>
    <name evidence="1" type="ORF">ETI04_01255</name>
</gene>
<accession>A0A4R6C782</accession>